<evidence type="ECO:0000313" key="2">
    <source>
        <dbReference type="Proteomes" id="UP000828941"/>
    </source>
</evidence>
<sequence>MLLQKLKPTKFNSAPNIDLSKLLRASRQRWNAFPTLSETIPALPDDPEPSHPYLFLDDVTYTKLVQSSTRTGSLIHGKLAHAHMIKTDFQPCLFLLNNLLFMYCKCGDILTAQKLFDKMPNHNVISYNSLISGYSQMGLYDNVVHAFGEARMAGLKLDMFTYVGVLGVCSHTRDVQLGKQIHGLVIVSGFSGHGFLINSLICMYSNCSQIDQARLLFETSTGLDDVSWNSMIAGYVQLGVNEEVFKLLIKMHRSGLTLSAYTLGSVLKACCVKNLSQFGKMLHGYTVKVGLDLDVVVGTALLDMYAKTENLSDAIQIFKFIPYQNAITYNAMIAGFLQTESSSSKYAQEALNLFSKMQRQRMKPSKFTFSNILKACMGVDTFDVGKQIHAQIYKNNLQSDEFIGSALVDLYSYSGLIEDGLKCFNSTKRLDVVSWTSMIAGYVQNGQFENALSMFYQLLASGRKPDEFITSSVMGACADMAAARSGEQIQAYTLKSGFANFTSIKNSQISMYAKSGNIDAARMTFKETENPDVVEPIGKIAVNHHSEKLAVTFGIISLPRSAPVRVMKNLRVCCDCHTTMKLISNVEKREIILRDPIRFHHFRDVEKECKRQDSCISEKGLR</sequence>
<gene>
    <name evidence="1" type="ORF">L6164_005035</name>
</gene>
<dbReference type="EMBL" id="CM039428">
    <property type="protein sequence ID" value="KAI4350590.1"/>
    <property type="molecule type" value="Genomic_DNA"/>
</dbReference>
<dbReference type="Proteomes" id="UP000828941">
    <property type="component" value="Chromosome 3"/>
</dbReference>
<organism evidence="1 2">
    <name type="scientific">Bauhinia variegata</name>
    <name type="common">Purple orchid tree</name>
    <name type="synonym">Phanera variegata</name>
    <dbReference type="NCBI Taxonomy" id="167791"/>
    <lineage>
        <taxon>Eukaryota</taxon>
        <taxon>Viridiplantae</taxon>
        <taxon>Streptophyta</taxon>
        <taxon>Embryophyta</taxon>
        <taxon>Tracheophyta</taxon>
        <taxon>Spermatophyta</taxon>
        <taxon>Magnoliopsida</taxon>
        <taxon>eudicotyledons</taxon>
        <taxon>Gunneridae</taxon>
        <taxon>Pentapetalae</taxon>
        <taxon>rosids</taxon>
        <taxon>fabids</taxon>
        <taxon>Fabales</taxon>
        <taxon>Fabaceae</taxon>
        <taxon>Cercidoideae</taxon>
        <taxon>Cercideae</taxon>
        <taxon>Bauhiniinae</taxon>
        <taxon>Bauhinia</taxon>
    </lineage>
</organism>
<keyword evidence="2" id="KW-1185">Reference proteome</keyword>
<name>A0ACB9PPD0_BAUVA</name>
<reference evidence="1 2" key="1">
    <citation type="journal article" date="2022" name="DNA Res.">
        <title>Chromosomal-level genome assembly of the orchid tree Bauhinia variegata (Leguminosae; Cercidoideae) supports the allotetraploid origin hypothesis of Bauhinia.</title>
        <authorList>
            <person name="Zhong Y."/>
            <person name="Chen Y."/>
            <person name="Zheng D."/>
            <person name="Pang J."/>
            <person name="Liu Y."/>
            <person name="Luo S."/>
            <person name="Meng S."/>
            <person name="Qian L."/>
            <person name="Wei D."/>
            <person name="Dai S."/>
            <person name="Zhou R."/>
        </authorList>
    </citation>
    <scope>NUCLEOTIDE SEQUENCE [LARGE SCALE GENOMIC DNA]</scope>
    <source>
        <strain evidence="1">BV-YZ2020</strain>
    </source>
</reference>
<comment type="caution">
    <text evidence="1">The sequence shown here is derived from an EMBL/GenBank/DDBJ whole genome shotgun (WGS) entry which is preliminary data.</text>
</comment>
<protein>
    <submittedName>
        <fullName evidence="1">Uncharacterized protein</fullName>
    </submittedName>
</protein>
<accession>A0ACB9PPD0</accession>
<evidence type="ECO:0000313" key="1">
    <source>
        <dbReference type="EMBL" id="KAI4350590.1"/>
    </source>
</evidence>
<proteinExistence type="predicted"/>